<dbReference type="EMBL" id="WUAV01000006">
    <property type="protein sequence ID" value="KAF1746078.1"/>
    <property type="molecule type" value="Genomic_DNA"/>
</dbReference>
<evidence type="ECO:0000313" key="2">
    <source>
        <dbReference type="EMBL" id="KAF1746078.1"/>
    </source>
</evidence>
<feature type="compositionally biased region" description="Low complexity" evidence="1">
    <location>
        <begin position="157"/>
        <end position="171"/>
    </location>
</feature>
<evidence type="ECO:0000313" key="3">
    <source>
        <dbReference type="Proteomes" id="UP000483820"/>
    </source>
</evidence>
<evidence type="ECO:0000256" key="1">
    <source>
        <dbReference type="SAM" id="MobiDB-lite"/>
    </source>
</evidence>
<feature type="compositionally biased region" description="Low complexity" evidence="1">
    <location>
        <begin position="125"/>
        <end position="136"/>
    </location>
</feature>
<reference evidence="2 3" key="1">
    <citation type="submission" date="2019-12" db="EMBL/GenBank/DDBJ databases">
        <title>Chromosome-level assembly of the Caenorhabditis remanei genome.</title>
        <authorList>
            <person name="Teterina A.A."/>
            <person name="Willis J.H."/>
            <person name="Phillips P.C."/>
        </authorList>
    </citation>
    <scope>NUCLEOTIDE SEQUENCE [LARGE SCALE GENOMIC DNA]</scope>
    <source>
        <strain evidence="2 3">PX506</strain>
        <tissue evidence="2">Whole organism</tissue>
    </source>
</reference>
<feature type="region of interest" description="Disordered" evidence="1">
    <location>
        <begin position="85"/>
        <end position="187"/>
    </location>
</feature>
<proteinExistence type="predicted"/>
<dbReference type="Proteomes" id="UP000483820">
    <property type="component" value="Chromosome X"/>
</dbReference>
<dbReference type="CTD" id="9824664"/>
<accession>A0A6A5FTZ2</accession>
<dbReference type="AlphaFoldDB" id="A0A6A5FTZ2"/>
<name>A0A6A5FTZ2_CAERE</name>
<sequence length="275" mass="30009">MPSHSPIYKSTRHSSRVRRVINRDYSPPAAWGRRATSSLQALASTPPAATVPVQPLPIAAPVAIVAPAGSSTPRRSFRAAPRHIMRDYSPPGVVGRRSRVTGASPRQQNKGRSVSPQPATVVIQPPLVAAPPAAGAHTRRRSSRAPRPIMRNYSPPGAVARRQRVAAGALRRQNRGRSVSPRTARRALAARPRALSVGGRRRVTFAAQLTQIRLIPHRSDDEHQDDHQQIVCGTPIPMVRRQETTRSIGSVPPVPIIPDVFEIIGNFFNNLFGRH</sequence>
<dbReference type="GeneID" id="9824664"/>
<comment type="caution">
    <text evidence="2">The sequence shown here is derived from an EMBL/GenBank/DDBJ whole genome shotgun (WGS) entry which is preliminary data.</text>
</comment>
<protein>
    <submittedName>
        <fullName evidence="2">Uncharacterized protein</fullName>
    </submittedName>
</protein>
<dbReference type="RefSeq" id="XP_003096675.2">
    <property type="nucleotide sequence ID" value="XM_003096627.2"/>
</dbReference>
<feature type="compositionally biased region" description="Polar residues" evidence="1">
    <location>
        <begin position="104"/>
        <end position="118"/>
    </location>
</feature>
<gene>
    <name evidence="2" type="ORF">GCK72_022530</name>
</gene>
<dbReference type="KEGG" id="crq:GCK72_022530"/>
<organism evidence="2 3">
    <name type="scientific">Caenorhabditis remanei</name>
    <name type="common">Caenorhabditis vulgaris</name>
    <dbReference type="NCBI Taxonomy" id="31234"/>
    <lineage>
        <taxon>Eukaryota</taxon>
        <taxon>Metazoa</taxon>
        <taxon>Ecdysozoa</taxon>
        <taxon>Nematoda</taxon>
        <taxon>Chromadorea</taxon>
        <taxon>Rhabditida</taxon>
        <taxon>Rhabditina</taxon>
        <taxon>Rhabditomorpha</taxon>
        <taxon>Rhabditoidea</taxon>
        <taxon>Rhabditidae</taxon>
        <taxon>Peloderinae</taxon>
        <taxon>Caenorhabditis</taxon>
    </lineage>
</organism>